<dbReference type="KEGG" id="tut:107361326"/>
<evidence type="ECO:0000256" key="5">
    <source>
        <dbReference type="ARBA" id="ARBA00023163"/>
    </source>
</evidence>
<dbReference type="Pfam" id="PF01433">
    <property type="entry name" value="Peptidase_M1"/>
    <property type="match status" value="1"/>
</dbReference>
<evidence type="ECO:0000256" key="4">
    <source>
        <dbReference type="ARBA" id="ARBA00023015"/>
    </source>
</evidence>
<evidence type="ECO:0000313" key="12">
    <source>
        <dbReference type="EnsemblMetazoa" id="tetur06g03710.1"/>
    </source>
</evidence>
<evidence type="ECO:0000259" key="9">
    <source>
        <dbReference type="Pfam" id="PF01433"/>
    </source>
</evidence>
<dbReference type="Pfam" id="PF25316">
    <property type="entry name" value="TAF2_3rd"/>
    <property type="match status" value="1"/>
</dbReference>
<dbReference type="GO" id="GO:0051123">
    <property type="term" value="P:RNA polymerase II preinitiation complex assembly"/>
    <property type="evidence" value="ECO:0007669"/>
    <property type="project" value="UniProtKB-ARBA"/>
</dbReference>
<evidence type="ECO:0000256" key="1">
    <source>
        <dbReference type="ARBA" id="ARBA00004123"/>
    </source>
</evidence>
<keyword evidence="6" id="KW-0539">Nucleus</keyword>
<proteinExistence type="inferred from homology"/>
<feature type="domain" description="Transcription initiation factor TFIID subunit 2 Ig-like" evidence="10">
    <location>
        <begin position="514"/>
        <end position="633"/>
    </location>
</feature>
<evidence type="ECO:0000313" key="13">
    <source>
        <dbReference type="Proteomes" id="UP000015104"/>
    </source>
</evidence>
<keyword evidence="13" id="KW-1185">Reference proteome</keyword>
<dbReference type="FunFam" id="2.60.40.1730:FF:000003">
    <property type="entry name" value="Transcription initiation factor TFIID subunit 2"/>
    <property type="match status" value="1"/>
</dbReference>
<dbReference type="EnsemblMetazoa" id="tetur06g03710.1">
    <property type="protein sequence ID" value="tetur06g03710.1"/>
    <property type="gene ID" value="tetur06g03710"/>
</dbReference>
<dbReference type="OrthoDB" id="308861at2759"/>
<gene>
    <name evidence="12" type="primary">107361326</name>
</gene>
<dbReference type="Gene3D" id="2.60.40.1730">
    <property type="entry name" value="tricorn interacting facor f3 domain"/>
    <property type="match status" value="1"/>
</dbReference>
<dbReference type="InterPro" id="IPR014782">
    <property type="entry name" value="Peptidase_M1_dom"/>
</dbReference>
<evidence type="ECO:0000259" key="11">
    <source>
        <dbReference type="Pfam" id="PF25577"/>
    </source>
</evidence>
<dbReference type="EMBL" id="CAEY01001802">
    <property type="status" value="NOT_ANNOTATED_CDS"/>
    <property type="molecule type" value="Genomic_DNA"/>
</dbReference>
<evidence type="ECO:0000256" key="3">
    <source>
        <dbReference type="ARBA" id="ARBA00017363"/>
    </source>
</evidence>
<feature type="compositionally biased region" description="Basic and acidic residues" evidence="8">
    <location>
        <begin position="1144"/>
        <end position="1187"/>
    </location>
</feature>
<keyword evidence="5" id="KW-0804">Transcription</keyword>
<dbReference type="Pfam" id="PF25577">
    <property type="entry name" value="TPR_TAF2_C"/>
    <property type="match status" value="1"/>
</dbReference>
<accession>T1K7C4</accession>
<dbReference type="InterPro" id="IPR057345">
    <property type="entry name" value="Ig-like_TAF2"/>
</dbReference>
<reference evidence="13" key="1">
    <citation type="submission" date="2011-08" db="EMBL/GenBank/DDBJ databases">
        <authorList>
            <person name="Rombauts S."/>
        </authorList>
    </citation>
    <scope>NUCLEOTIDE SEQUENCE</scope>
    <source>
        <strain evidence="13">London</strain>
    </source>
</reference>
<dbReference type="InterPro" id="IPR057991">
    <property type="entry name" value="TPR_TAF2_C"/>
</dbReference>
<sequence>MITKEHNRPYKLVHQLLCISNINFERQSYIGMVELHVIAQDSSLRQIKINCKQLRIFKINMNDYHQCTFTYNDPSLEICQEECKQRNIDAFSSAHLTCIGSTDPEKNNGEIIIQVPYQLLNYVQEGRILRISIEFGAETPLGGVHFAVPRTIEDPNYNVTATHMFTYGHENSSRLWFPSVDSYSEPCSWKLEFTVDASMIAVSCGDLVDTIYTHDKKRKTYHYQLNVPTCAPAIGLAVGPFEVMVDPNMHEVTHFCLPHLRSLLQATCSFLHEVFEFYEELLSTRYPYSCYKQVFVDEAYADCLSYASMSILDVNLLHSKHIIDQTYQTRDILASAVARQFFGTFITMNDYSDAWLTRGISAHLSSQYKKKAFGNNEYRFDVHRELNEVVAYEQKHGGVILDPFNTSDSENSNALYFSYRYPHTISPLYDEIHRKKSHLIIRMLEDRIGRELMLQVFNKLLSLAINASQQKITANTLMAWTNIQISTSSFTKVIFNVTGKDIETFLSQWVRVGGHPKFHGSFNFNRKRNIVELEIKQLEVTSLGIRKYMGPITVWIQELDGTFKHNLQVEENTTKHDITCHSKSRRNKKKKIPLCTGEEVDMDLSNMDADSPVLWIRIDPDMQLLRQVVFEQPDTNWQFQLRYERDVTAQAEAIEQLKRYPTEATRKSLMDIIGNEHCFYKIRCMAAMALTNVANDMVTQAAGPPAPAVMINVFRKLYGSFSCPQIPKLNNFSNFQLYFLQKTLPVSMAGLRSAHKICPPEVLRFILDLFKYNDNSKNKFSDNYYRSALIDALAASVTPCVSAVLARTSLQPQAESLPQETKLILEEIVRYFNLDKLLPCYKLTVTVSCLKAIRHLQKMGHLPSNSSFYREYAQYGVFIDLRIAAIECLIDIAKVEQRKEDLDFLLDIIEHDPVPKVKHLTIRLMIENPPITKKDAHSPLNTEDIVERLWRLMNNCLYHDSKLRCAVVDLYYTFYGRSRPSCLPKPEFSMVLNLKEKKAVISTALSMSPSQSNRDEKHTESEPLDTFSQIIALKRPVNEEFLSNKKRRLSAEGSHISEEDNPEPSLGLSETKISEEDIISDPSDIQLSLRPPTPTNPSSQLSPKESSPLVLSMIDQNNDDIAFTPPSSALSNEMVSTPIPLPEPVDRERLMEVESREKYEKPEKSERSEKKKEKKDKDRDKDREEGGSSKPHKDKKKKKKKHKHKHKHKHREHDHDHHSPDYKGDHDNPADMEYENPGLAL</sequence>
<feature type="compositionally biased region" description="Basic residues" evidence="8">
    <location>
        <begin position="1190"/>
        <end position="1212"/>
    </location>
</feature>
<dbReference type="GO" id="GO:0005669">
    <property type="term" value="C:transcription factor TFIID complex"/>
    <property type="evidence" value="ECO:0007669"/>
    <property type="project" value="InterPro"/>
</dbReference>
<dbReference type="GO" id="GO:0008270">
    <property type="term" value="F:zinc ion binding"/>
    <property type="evidence" value="ECO:0007669"/>
    <property type="project" value="InterPro"/>
</dbReference>
<name>T1K7C4_TETUR</name>
<dbReference type="GO" id="GO:0000976">
    <property type="term" value="F:transcription cis-regulatory region binding"/>
    <property type="evidence" value="ECO:0007669"/>
    <property type="project" value="TreeGrafter"/>
</dbReference>
<dbReference type="GO" id="GO:0016251">
    <property type="term" value="F:RNA polymerase II general transcription initiation factor activity"/>
    <property type="evidence" value="ECO:0007669"/>
    <property type="project" value="TreeGrafter"/>
</dbReference>
<keyword evidence="4" id="KW-0805">Transcription regulation</keyword>
<dbReference type="Proteomes" id="UP000015104">
    <property type="component" value="Unassembled WGS sequence"/>
</dbReference>
<feature type="region of interest" description="Disordered" evidence="8">
    <location>
        <begin position="1005"/>
        <end position="1025"/>
    </location>
</feature>
<evidence type="ECO:0000256" key="7">
    <source>
        <dbReference type="ARBA" id="ARBA00033345"/>
    </source>
</evidence>
<feature type="compositionally biased region" description="Polar residues" evidence="8">
    <location>
        <begin position="1096"/>
        <end position="1105"/>
    </location>
</feature>
<evidence type="ECO:0000256" key="8">
    <source>
        <dbReference type="SAM" id="MobiDB-lite"/>
    </source>
</evidence>
<organism evidence="12 13">
    <name type="scientific">Tetranychus urticae</name>
    <name type="common">Two-spotted spider mite</name>
    <dbReference type="NCBI Taxonomy" id="32264"/>
    <lineage>
        <taxon>Eukaryota</taxon>
        <taxon>Metazoa</taxon>
        <taxon>Ecdysozoa</taxon>
        <taxon>Arthropoda</taxon>
        <taxon>Chelicerata</taxon>
        <taxon>Arachnida</taxon>
        <taxon>Acari</taxon>
        <taxon>Acariformes</taxon>
        <taxon>Trombidiformes</taxon>
        <taxon>Prostigmata</taxon>
        <taxon>Eleutherengona</taxon>
        <taxon>Raphignathae</taxon>
        <taxon>Tetranychoidea</taxon>
        <taxon>Tetranychidae</taxon>
        <taxon>Tetranychus</taxon>
    </lineage>
</organism>
<dbReference type="PANTHER" id="PTHR15137">
    <property type="entry name" value="TRANSCRIPTION INITIATION FACTOR TFIID"/>
    <property type="match status" value="1"/>
</dbReference>
<dbReference type="OMA" id="EQPDYQW"/>
<dbReference type="SUPFAM" id="SSF55486">
    <property type="entry name" value="Metalloproteases ('zincins'), catalytic domain"/>
    <property type="match status" value="1"/>
</dbReference>
<dbReference type="SUPFAM" id="SSF63737">
    <property type="entry name" value="Leukotriene A4 hydrolase N-terminal domain"/>
    <property type="match status" value="1"/>
</dbReference>
<dbReference type="STRING" id="32264.T1K7C4"/>
<evidence type="ECO:0000256" key="6">
    <source>
        <dbReference type="ARBA" id="ARBA00023242"/>
    </source>
</evidence>
<dbReference type="InterPro" id="IPR027268">
    <property type="entry name" value="Peptidase_M4/M1_CTD_sf"/>
</dbReference>
<dbReference type="InterPro" id="IPR037813">
    <property type="entry name" value="TAF2"/>
</dbReference>
<feature type="domain" description="Peptidase M1 membrane alanine aminopeptidase" evidence="9">
    <location>
        <begin position="272"/>
        <end position="509"/>
    </location>
</feature>
<dbReference type="Gene3D" id="1.10.390.10">
    <property type="entry name" value="Neutral Protease Domain 2"/>
    <property type="match status" value="1"/>
</dbReference>
<dbReference type="GO" id="GO:0003682">
    <property type="term" value="F:chromatin binding"/>
    <property type="evidence" value="ECO:0007669"/>
    <property type="project" value="TreeGrafter"/>
</dbReference>
<dbReference type="eggNOG" id="KOG1932">
    <property type="taxonomic scope" value="Eukaryota"/>
</dbReference>
<reference evidence="12" key="2">
    <citation type="submission" date="2015-06" db="UniProtKB">
        <authorList>
            <consortium name="EnsemblMetazoa"/>
        </authorList>
    </citation>
    <scope>IDENTIFICATION</scope>
</reference>
<dbReference type="GO" id="GO:0008237">
    <property type="term" value="F:metallopeptidase activity"/>
    <property type="evidence" value="ECO:0007669"/>
    <property type="project" value="InterPro"/>
</dbReference>
<comment type="similarity">
    <text evidence="2">Belongs to the TAF2 family.</text>
</comment>
<dbReference type="InterPro" id="IPR042097">
    <property type="entry name" value="Aminopeptidase_N-like_N_sf"/>
</dbReference>
<dbReference type="PANTHER" id="PTHR15137:SF9">
    <property type="entry name" value="TRANSCRIPTION INITIATION FACTOR TFIID SUBUNIT 2"/>
    <property type="match status" value="1"/>
</dbReference>
<comment type="subcellular location">
    <subcellularLocation>
        <location evidence="1">Nucleus</location>
    </subcellularLocation>
</comment>
<feature type="compositionally biased region" description="Polar residues" evidence="8">
    <location>
        <begin position="1125"/>
        <end position="1135"/>
    </location>
</feature>
<dbReference type="AlphaFoldDB" id="T1K7C4"/>
<dbReference type="HOGENOM" id="CLU_002317_0_0_1"/>
<evidence type="ECO:0000259" key="10">
    <source>
        <dbReference type="Pfam" id="PF25316"/>
    </source>
</evidence>
<feature type="region of interest" description="Disordered" evidence="8">
    <location>
        <begin position="1082"/>
        <end position="1241"/>
    </location>
</feature>
<dbReference type="CDD" id="cd09839">
    <property type="entry name" value="M1_like_TAF2"/>
    <property type="match status" value="1"/>
</dbReference>
<feature type="compositionally biased region" description="Basic and acidic residues" evidence="8">
    <location>
        <begin position="1213"/>
        <end position="1229"/>
    </location>
</feature>
<protein>
    <recommendedName>
        <fullName evidence="3">Transcription initiation factor TFIID subunit 2</fullName>
    </recommendedName>
    <alternativeName>
        <fullName evidence="7">Transcription initiation factor TFIID 150 kDa subunit</fullName>
    </alternativeName>
</protein>
<feature type="domain" description="Transcription initiation factor TFIID subunit 2 TPR repeats" evidence="11">
    <location>
        <begin position="634"/>
        <end position="1000"/>
    </location>
</feature>
<evidence type="ECO:0000256" key="2">
    <source>
        <dbReference type="ARBA" id="ARBA00010937"/>
    </source>
</evidence>